<evidence type="ECO:0008006" key="3">
    <source>
        <dbReference type="Google" id="ProtNLM"/>
    </source>
</evidence>
<sequence>MNACFFLDTVCVPSSLPIAGVSPFVGTAAPAFPVVGDQPVGTLVKYVCTRNDYGPDENSVMAFACASTGVWIGSADCDPL</sequence>
<gene>
    <name evidence="1" type="ORF">DPMN_148675</name>
</gene>
<evidence type="ECO:0000313" key="1">
    <source>
        <dbReference type="EMBL" id="KAH3795129.1"/>
    </source>
</evidence>
<protein>
    <recommendedName>
        <fullName evidence="3">Sushi domain-containing protein</fullName>
    </recommendedName>
</protein>
<name>A0A9D4FA17_DREPO</name>
<comment type="caution">
    <text evidence="1">The sequence shown here is derived from an EMBL/GenBank/DDBJ whole genome shotgun (WGS) entry which is preliminary data.</text>
</comment>
<dbReference type="AlphaFoldDB" id="A0A9D4FA17"/>
<evidence type="ECO:0000313" key="2">
    <source>
        <dbReference type="Proteomes" id="UP000828390"/>
    </source>
</evidence>
<accession>A0A9D4FA17</accession>
<organism evidence="1 2">
    <name type="scientific">Dreissena polymorpha</name>
    <name type="common">Zebra mussel</name>
    <name type="synonym">Mytilus polymorpha</name>
    <dbReference type="NCBI Taxonomy" id="45954"/>
    <lineage>
        <taxon>Eukaryota</taxon>
        <taxon>Metazoa</taxon>
        <taxon>Spiralia</taxon>
        <taxon>Lophotrochozoa</taxon>
        <taxon>Mollusca</taxon>
        <taxon>Bivalvia</taxon>
        <taxon>Autobranchia</taxon>
        <taxon>Heteroconchia</taxon>
        <taxon>Euheterodonta</taxon>
        <taxon>Imparidentia</taxon>
        <taxon>Neoheterodontei</taxon>
        <taxon>Myida</taxon>
        <taxon>Dreissenoidea</taxon>
        <taxon>Dreissenidae</taxon>
        <taxon>Dreissena</taxon>
    </lineage>
</organism>
<proteinExistence type="predicted"/>
<reference evidence="1" key="1">
    <citation type="journal article" date="2019" name="bioRxiv">
        <title>The Genome of the Zebra Mussel, Dreissena polymorpha: A Resource for Invasive Species Research.</title>
        <authorList>
            <person name="McCartney M.A."/>
            <person name="Auch B."/>
            <person name="Kono T."/>
            <person name="Mallez S."/>
            <person name="Zhang Y."/>
            <person name="Obille A."/>
            <person name="Becker A."/>
            <person name="Abrahante J.E."/>
            <person name="Garbe J."/>
            <person name="Badalamenti J.P."/>
            <person name="Herman A."/>
            <person name="Mangelson H."/>
            <person name="Liachko I."/>
            <person name="Sullivan S."/>
            <person name="Sone E.D."/>
            <person name="Koren S."/>
            <person name="Silverstein K.A.T."/>
            <person name="Beckman K.B."/>
            <person name="Gohl D.M."/>
        </authorList>
    </citation>
    <scope>NUCLEOTIDE SEQUENCE</scope>
    <source>
        <strain evidence="1">Duluth1</strain>
        <tissue evidence="1">Whole animal</tissue>
    </source>
</reference>
<dbReference type="Proteomes" id="UP000828390">
    <property type="component" value="Unassembled WGS sequence"/>
</dbReference>
<reference evidence="1" key="2">
    <citation type="submission" date="2020-11" db="EMBL/GenBank/DDBJ databases">
        <authorList>
            <person name="McCartney M.A."/>
            <person name="Auch B."/>
            <person name="Kono T."/>
            <person name="Mallez S."/>
            <person name="Becker A."/>
            <person name="Gohl D.M."/>
            <person name="Silverstein K.A.T."/>
            <person name="Koren S."/>
            <person name="Bechman K.B."/>
            <person name="Herman A."/>
            <person name="Abrahante J.E."/>
            <person name="Garbe J."/>
        </authorList>
    </citation>
    <scope>NUCLEOTIDE SEQUENCE</scope>
    <source>
        <strain evidence="1">Duluth1</strain>
        <tissue evidence="1">Whole animal</tissue>
    </source>
</reference>
<dbReference type="EMBL" id="JAIWYP010000007">
    <property type="protein sequence ID" value="KAH3795129.1"/>
    <property type="molecule type" value="Genomic_DNA"/>
</dbReference>
<keyword evidence="2" id="KW-1185">Reference proteome</keyword>